<feature type="transmembrane region" description="Helical" evidence="1">
    <location>
        <begin position="177"/>
        <end position="193"/>
    </location>
</feature>
<protein>
    <submittedName>
        <fullName evidence="3">Peptidoglycan/LPS O-acetylase OafA/YrhL</fullName>
    </submittedName>
</protein>
<feature type="transmembrane region" description="Helical" evidence="1">
    <location>
        <begin position="331"/>
        <end position="348"/>
    </location>
</feature>
<dbReference type="GO" id="GO:0016747">
    <property type="term" value="F:acyltransferase activity, transferring groups other than amino-acyl groups"/>
    <property type="evidence" value="ECO:0007669"/>
    <property type="project" value="InterPro"/>
</dbReference>
<feature type="transmembrane region" description="Helical" evidence="1">
    <location>
        <begin position="226"/>
        <end position="246"/>
    </location>
</feature>
<evidence type="ECO:0000313" key="3">
    <source>
        <dbReference type="EMBL" id="MBB5191189.1"/>
    </source>
</evidence>
<organism evidence="3 4">
    <name type="scientific">Silvimonas terrae</name>
    <dbReference type="NCBI Taxonomy" id="300266"/>
    <lineage>
        <taxon>Bacteria</taxon>
        <taxon>Pseudomonadati</taxon>
        <taxon>Pseudomonadota</taxon>
        <taxon>Betaproteobacteria</taxon>
        <taxon>Neisseriales</taxon>
        <taxon>Chitinibacteraceae</taxon>
        <taxon>Silvimonas</taxon>
    </lineage>
</organism>
<keyword evidence="1" id="KW-1133">Transmembrane helix</keyword>
<evidence type="ECO:0000256" key="1">
    <source>
        <dbReference type="SAM" id="Phobius"/>
    </source>
</evidence>
<dbReference type="PANTHER" id="PTHR23028">
    <property type="entry name" value="ACETYLTRANSFERASE"/>
    <property type="match status" value="1"/>
</dbReference>
<evidence type="ECO:0000259" key="2">
    <source>
        <dbReference type="Pfam" id="PF01757"/>
    </source>
</evidence>
<dbReference type="RefSeq" id="WP_184099855.1">
    <property type="nucleotide sequence ID" value="NZ_JACHHN010000003.1"/>
</dbReference>
<dbReference type="Pfam" id="PF01757">
    <property type="entry name" value="Acyl_transf_3"/>
    <property type="match status" value="1"/>
</dbReference>
<proteinExistence type="predicted"/>
<feature type="transmembrane region" description="Helical" evidence="1">
    <location>
        <begin position="290"/>
        <end position="311"/>
    </location>
</feature>
<feature type="transmembrane region" description="Helical" evidence="1">
    <location>
        <begin position="88"/>
        <end position="106"/>
    </location>
</feature>
<evidence type="ECO:0000313" key="4">
    <source>
        <dbReference type="Proteomes" id="UP000543030"/>
    </source>
</evidence>
<dbReference type="GO" id="GO:0000271">
    <property type="term" value="P:polysaccharide biosynthetic process"/>
    <property type="evidence" value="ECO:0007669"/>
    <property type="project" value="TreeGrafter"/>
</dbReference>
<feature type="transmembrane region" description="Helical" evidence="1">
    <location>
        <begin position="152"/>
        <end position="172"/>
    </location>
</feature>
<dbReference type="AlphaFoldDB" id="A0A840RCJ5"/>
<keyword evidence="1" id="KW-0812">Transmembrane</keyword>
<feature type="transmembrane region" description="Helical" evidence="1">
    <location>
        <begin position="199"/>
        <end position="219"/>
    </location>
</feature>
<dbReference type="Proteomes" id="UP000543030">
    <property type="component" value="Unassembled WGS sequence"/>
</dbReference>
<dbReference type="EMBL" id="JACHHN010000003">
    <property type="protein sequence ID" value="MBB5191189.1"/>
    <property type="molecule type" value="Genomic_DNA"/>
</dbReference>
<dbReference type="GO" id="GO:0016020">
    <property type="term" value="C:membrane"/>
    <property type="evidence" value="ECO:0007669"/>
    <property type="project" value="TreeGrafter"/>
</dbReference>
<comment type="caution">
    <text evidence="3">The sequence shown here is derived from an EMBL/GenBank/DDBJ whole genome shotgun (WGS) entry which is preliminary data.</text>
</comment>
<name>A0A840RCJ5_9NEIS</name>
<dbReference type="PANTHER" id="PTHR23028:SF131">
    <property type="entry name" value="BLR2367 PROTEIN"/>
    <property type="match status" value="1"/>
</dbReference>
<keyword evidence="1" id="KW-0472">Membrane</keyword>
<keyword evidence="4" id="KW-1185">Reference proteome</keyword>
<dbReference type="InterPro" id="IPR002656">
    <property type="entry name" value="Acyl_transf_3_dom"/>
</dbReference>
<dbReference type="InterPro" id="IPR050879">
    <property type="entry name" value="Acyltransferase_3"/>
</dbReference>
<feature type="domain" description="Acyltransferase 3" evidence="2">
    <location>
        <begin position="15"/>
        <end position="349"/>
    </location>
</feature>
<gene>
    <name evidence="3" type="ORF">HNQ50_001912</name>
</gene>
<feature type="transmembrane region" description="Helical" evidence="1">
    <location>
        <begin position="49"/>
        <end position="68"/>
    </location>
</feature>
<feature type="transmembrane region" description="Helical" evidence="1">
    <location>
        <begin position="369"/>
        <end position="387"/>
    </location>
</feature>
<sequence length="388" mass="43265">MSSLPPAPAGAPRYAELESLRGLAALLVVLFHVPGWNSALHDVAIIRNGALMVQLFFVLSGFVMYTAYGQKLQSGGAVLRFQLLRLGRLYPVHLVMLAAFVLMEFLKAPLLQMGYDLGTPFVSNTWHAFFQQLLLIQAIGPHNAGFTFNGPAWSISVEFYTYLLFAGVVCLLPRIKLWVCAVLATAAMYMMWAKIGADYINLVWCVAGFFLGCLIAALVQARAPALPAFTPWLALALLLAFLQFNHSVRNDVAIFPLAGLLILGIVCGRPGVFQRVLRARALQWLGQHSYAIYMVHSFVLYLLFLTLFYGLPDRLPDDGSNLPHLYLGEALLVYLVFLAITLGAAVLLHRYVETPWRTRSRKWVQREAAPWWALGTLALLYGMQYLSR</sequence>
<reference evidence="3 4" key="1">
    <citation type="submission" date="2020-08" db="EMBL/GenBank/DDBJ databases">
        <title>Genomic Encyclopedia of Type Strains, Phase IV (KMG-IV): sequencing the most valuable type-strain genomes for metagenomic binning, comparative biology and taxonomic classification.</title>
        <authorList>
            <person name="Goeker M."/>
        </authorList>
    </citation>
    <scope>NUCLEOTIDE SEQUENCE [LARGE SCALE GENOMIC DNA]</scope>
    <source>
        <strain evidence="3 4">DSM 18233</strain>
    </source>
</reference>
<feature type="transmembrane region" description="Helical" evidence="1">
    <location>
        <begin position="252"/>
        <end position="269"/>
    </location>
</feature>
<accession>A0A840RCJ5</accession>